<feature type="compositionally biased region" description="Low complexity" evidence="1">
    <location>
        <begin position="475"/>
        <end position="497"/>
    </location>
</feature>
<accession>A0AAD7XVB9</accession>
<evidence type="ECO:0000313" key="2">
    <source>
        <dbReference type="EMBL" id="KAJ8654368.1"/>
    </source>
</evidence>
<feature type="compositionally biased region" description="Low complexity" evidence="1">
    <location>
        <begin position="383"/>
        <end position="409"/>
    </location>
</feature>
<feature type="compositionally biased region" description="Low complexity" evidence="1">
    <location>
        <begin position="624"/>
        <end position="651"/>
    </location>
</feature>
<dbReference type="Proteomes" id="UP001234581">
    <property type="component" value="Unassembled WGS sequence"/>
</dbReference>
<dbReference type="EMBL" id="JARTCD010000062">
    <property type="protein sequence ID" value="KAJ8654368.1"/>
    <property type="molecule type" value="Genomic_DNA"/>
</dbReference>
<comment type="caution">
    <text evidence="2">The sequence shown here is derived from an EMBL/GenBank/DDBJ whole genome shotgun (WGS) entry which is preliminary data.</text>
</comment>
<reference evidence="2 3" key="1">
    <citation type="submission" date="2023-03" db="EMBL/GenBank/DDBJ databases">
        <title>Genome sequence of Lichtheimia ornata CBS 291.66.</title>
        <authorList>
            <person name="Mohabir J.T."/>
            <person name="Shea T.P."/>
            <person name="Kurbessoian T."/>
            <person name="Berby B."/>
            <person name="Fontaine J."/>
            <person name="Livny J."/>
            <person name="Gnirke A."/>
            <person name="Stajich J.E."/>
            <person name="Cuomo C.A."/>
        </authorList>
    </citation>
    <scope>NUCLEOTIDE SEQUENCE [LARGE SCALE GENOMIC DNA]</scope>
    <source>
        <strain evidence="2">CBS 291.66</strain>
    </source>
</reference>
<sequence>MSRVTISTTTAPSYICPTAANAIIAEIGPYQVAADALQAINQFLDEFLGLLLSSSLSLDLSRIKTVVFTLLPSTLGKNAIVEAELEVKTFTETEVINYEVYEHMRNLGTNGNPFPLDEALPALRERCVEFCTLAIERPPEEDLLQQPTTTNQGTVIIVPIVAIYVTTVLEHVAEYVLTAIAMTAEHEDTKTIRIKEVFLALIDDVQVGGVFYRMVLREKLEKRAYTYGYMPRVMTPVSFSAPKHSSSTAGSIHTGFLDISFDDLEFDREDSDYYALRPASLMSSSVSSTTFTSSSAVGLNNKKKTHKVLRKEDEEPLFVSNKSAASVYDPDATAPTTMNFEDMIRSGDTVKVTLTPNRLRSIEVKNQMADEDPPAPTWERRSAASLASRSSRSALRSTSPTPSSSSTAAVAMQPRPPPPTPSSRELHKKPSSSSITTTTTAPLPSPPTTSRSSPFVAPKKPAPAPALPTPPGPSPSVSTPSVTVTPSVSTPSISLTPAPAPPVVTTPQPPSPPPGPTTTTTTTTTSSCELDRQHEEPIKEEEKKQPLKNDIKPISPPPSSPVTKHSEISINSDSGSDNTITTIAATADRSNNNNNNTSSNNSDNDDDDEKSTTTTAKPPSPRDSVASFSSTKSSSPCNSVVSLSSTSTSSTGFMSAVTAQEEQSGESDNNGSTVAVTVTTTTSTPIPRQPPIRQRKVSRGSKAWESIEENAITPAAAARRRLVRQSRESIASNTSGGMMMDEQQQQQQQPQLQQPHNPPKATPQPRPLSSVLDKVMHFERSMDEFAAQQHHRQHRASAYYPRRERFLYLQREPEAAAPPRRPLRRRPVTTAAVDVSVQTTIHENDDVDDATREMECAVVGWLLGEA</sequence>
<feature type="compositionally biased region" description="Low complexity" evidence="1">
    <location>
        <begin position="579"/>
        <end position="602"/>
    </location>
</feature>
<feature type="compositionally biased region" description="Low complexity" evidence="1">
    <location>
        <begin position="517"/>
        <end position="526"/>
    </location>
</feature>
<organism evidence="2 3">
    <name type="scientific">Lichtheimia ornata</name>
    <dbReference type="NCBI Taxonomy" id="688661"/>
    <lineage>
        <taxon>Eukaryota</taxon>
        <taxon>Fungi</taxon>
        <taxon>Fungi incertae sedis</taxon>
        <taxon>Mucoromycota</taxon>
        <taxon>Mucoromycotina</taxon>
        <taxon>Mucoromycetes</taxon>
        <taxon>Mucorales</taxon>
        <taxon>Lichtheimiaceae</taxon>
        <taxon>Lichtheimia</taxon>
    </lineage>
</organism>
<protein>
    <submittedName>
        <fullName evidence="2">Uncharacterized protein</fullName>
    </submittedName>
</protein>
<dbReference type="GO" id="GO:0046982">
    <property type="term" value="F:protein heterodimerization activity"/>
    <property type="evidence" value="ECO:0007669"/>
    <property type="project" value="InterPro"/>
</dbReference>
<dbReference type="GeneID" id="83217341"/>
<gene>
    <name evidence="2" type="ORF">O0I10_009936</name>
</gene>
<feature type="compositionally biased region" description="Basic and acidic residues" evidence="1">
    <location>
        <begin position="529"/>
        <end position="551"/>
    </location>
</feature>
<feature type="compositionally biased region" description="Pro residues" evidence="1">
    <location>
        <begin position="460"/>
        <end position="474"/>
    </location>
</feature>
<feature type="compositionally biased region" description="Pro residues" evidence="1">
    <location>
        <begin position="756"/>
        <end position="766"/>
    </location>
</feature>
<proteinExistence type="predicted"/>
<feature type="compositionally biased region" description="Pro residues" evidence="1">
    <location>
        <begin position="498"/>
        <end position="516"/>
    </location>
</feature>
<name>A0AAD7XVB9_9FUNG</name>
<feature type="compositionally biased region" description="Polar residues" evidence="1">
    <location>
        <begin position="568"/>
        <end position="578"/>
    </location>
</feature>
<feature type="compositionally biased region" description="Low complexity" evidence="1">
    <location>
        <begin position="743"/>
        <end position="755"/>
    </location>
</feature>
<dbReference type="RefSeq" id="XP_058339282.1">
    <property type="nucleotide sequence ID" value="XM_058489922.1"/>
</dbReference>
<feature type="compositionally biased region" description="Polar residues" evidence="1">
    <location>
        <begin position="657"/>
        <end position="671"/>
    </location>
</feature>
<evidence type="ECO:0000256" key="1">
    <source>
        <dbReference type="SAM" id="MobiDB-lite"/>
    </source>
</evidence>
<keyword evidence="3" id="KW-1185">Reference proteome</keyword>
<dbReference type="InterPro" id="IPR009072">
    <property type="entry name" value="Histone-fold"/>
</dbReference>
<evidence type="ECO:0000313" key="3">
    <source>
        <dbReference type="Proteomes" id="UP001234581"/>
    </source>
</evidence>
<feature type="compositionally biased region" description="Low complexity" evidence="1">
    <location>
        <begin position="431"/>
        <end position="459"/>
    </location>
</feature>
<dbReference type="AlphaFoldDB" id="A0AAD7XVB9"/>
<feature type="compositionally biased region" description="Low complexity" evidence="1">
    <location>
        <begin position="672"/>
        <end position="686"/>
    </location>
</feature>
<feature type="region of interest" description="Disordered" evidence="1">
    <location>
        <begin position="718"/>
        <end position="768"/>
    </location>
</feature>
<dbReference type="Gene3D" id="1.10.20.10">
    <property type="entry name" value="Histone, subunit A"/>
    <property type="match status" value="1"/>
</dbReference>
<feature type="region of interest" description="Disordered" evidence="1">
    <location>
        <begin position="363"/>
        <end position="704"/>
    </location>
</feature>